<dbReference type="Proteomes" id="UP000036873">
    <property type="component" value="Unassembled WGS sequence"/>
</dbReference>
<dbReference type="Gene3D" id="3.40.50.360">
    <property type="match status" value="1"/>
</dbReference>
<protein>
    <recommendedName>
        <fullName evidence="1">4Fe-4S ferredoxin-type domain-containing protein</fullName>
    </recommendedName>
</protein>
<dbReference type="STRING" id="52689.AKG39_18120"/>
<dbReference type="Pfam" id="PF12724">
    <property type="entry name" value="Flavodoxin_5"/>
    <property type="match status" value="1"/>
</dbReference>
<feature type="domain" description="4Fe-4S ferredoxin-type" evidence="1">
    <location>
        <begin position="194"/>
        <end position="226"/>
    </location>
</feature>
<dbReference type="InterPro" id="IPR017896">
    <property type="entry name" value="4Fe4S_Fe-S-bd"/>
</dbReference>
<dbReference type="RefSeq" id="WP_050741813.1">
    <property type="nucleotide sequence ID" value="NZ_LGYO01000067.1"/>
</dbReference>
<feature type="domain" description="4Fe-4S ferredoxin-type" evidence="1">
    <location>
        <begin position="227"/>
        <end position="255"/>
    </location>
</feature>
<name>A0A0L6TVM9_9FIRM</name>
<dbReference type="Gene3D" id="3.30.70.20">
    <property type="match status" value="1"/>
</dbReference>
<evidence type="ECO:0000259" key="1">
    <source>
        <dbReference type="PROSITE" id="PS51379"/>
    </source>
</evidence>
<dbReference type="InterPro" id="IPR047964">
    <property type="entry name" value="EFR1-like"/>
</dbReference>
<dbReference type="InterPro" id="IPR029039">
    <property type="entry name" value="Flavoprotein-like_sf"/>
</dbReference>
<gene>
    <name evidence="2" type="ORF">AKG39_18120</name>
</gene>
<evidence type="ECO:0000313" key="2">
    <source>
        <dbReference type="EMBL" id="KNZ40313.1"/>
    </source>
</evidence>
<reference evidence="3" key="1">
    <citation type="submission" date="2015-07" db="EMBL/GenBank/DDBJ databases">
        <title>Draft genome sequence of Acetobacterium bakii DSM 8293, a potential psychrophilic chemical producer through syngas fermentation.</title>
        <authorList>
            <person name="Song Y."/>
            <person name="Hwang S."/>
            <person name="Cho B.-K."/>
        </authorList>
    </citation>
    <scope>NUCLEOTIDE SEQUENCE [LARGE SCALE GENOMIC DNA]</scope>
    <source>
        <strain evidence="3">DSM 8239</strain>
    </source>
</reference>
<comment type="caution">
    <text evidence="2">The sequence shown here is derived from an EMBL/GenBank/DDBJ whole genome shotgun (WGS) entry which is preliminary data.</text>
</comment>
<accession>A0A0L6TVM9</accession>
<dbReference type="SUPFAM" id="SSF52218">
    <property type="entry name" value="Flavoproteins"/>
    <property type="match status" value="1"/>
</dbReference>
<sequence length="277" mass="31224">MAKTVLFYFTGTGNSLAIARKIAEGLTDVDVVPMLKDDAHTSISKETEKIGLIYPVYMNAVPRVVVKFIEKLAFRSGIYIFAVATHGGTPGAAGLYLYKILKRQQIPLDAYFEIEMINNTPKGVAPKPLMTMDWELKITPEKIETMLIRADSSTKDIVYKIAISDKTTSLNMTSGRKKIVYWMMKPLWYISEKSKPKLNFILDECCIGCGLCESICTTRRIKMNEGKPEWINENCNFCYACFNYCSVQAIGVTHYAKKLGRYHHPEINANDIGSQIS</sequence>
<dbReference type="PROSITE" id="PS51379">
    <property type="entry name" value="4FE4S_FER_2"/>
    <property type="match status" value="2"/>
</dbReference>
<dbReference type="NCBIfam" id="NF038196">
    <property type="entry name" value="ferrodoxin_EFR1"/>
    <property type="match status" value="1"/>
</dbReference>
<organism evidence="2 3">
    <name type="scientific">Acetobacterium bakii</name>
    <dbReference type="NCBI Taxonomy" id="52689"/>
    <lineage>
        <taxon>Bacteria</taxon>
        <taxon>Bacillati</taxon>
        <taxon>Bacillota</taxon>
        <taxon>Clostridia</taxon>
        <taxon>Eubacteriales</taxon>
        <taxon>Eubacteriaceae</taxon>
        <taxon>Acetobacterium</taxon>
    </lineage>
</organism>
<dbReference type="AlphaFoldDB" id="A0A0L6TVM9"/>
<dbReference type="InterPro" id="IPR026816">
    <property type="entry name" value="Flavodoxin_dom"/>
</dbReference>
<evidence type="ECO:0000313" key="3">
    <source>
        <dbReference type="Proteomes" id="UP000036873"/>
    </source>
</evidence>
<dbReference type="EMBL" id="LGYO01000067">
    <property type="protein sequence ID" value="KNZ40313.1"/>
    <property type="molecule type" value="Genomic_DNA"/>
</dbReference>
<keyword evidence="3" id="KW-1185">Reference proteome</keyword>
<proteinExistence type="predicted"/>
<dbReference type="SUPFAM" id="SSF54862">
    <property type="entry name" value="4Fe-4S ferredoxins"/>
    <property type="match status" value="1"/>
</dbReference>